<evidence type="ECO:0000256" key="4">
    <source>
        <dbReference type="SAM" id="MobiDB-lite"/>
    </source>
</evidence>
<dbReference type="InterPro" id="IPR058039">
    <property type="entry name" value="At3g05675-like_ankyrin"/>
</dbReference>
<dbReference type="UniPathway" id="UPA00143"/>
<proteinExistence type="predicted"/>
<name>A0A2Z7DBQ6_9LAMI</name>
<reference evidence="6 7" key="1">
    <citation type="journal article" date="2015" name="Proc. Natl. Acad. Sci. U.S.A.">
        <title>The resurrection genome of Boea hygrometrica: A blueprint for survival of dehydration.</title>
        <authorList>
            <person name="Xiao L."/>
            <person name="Yang G."/>
            <person name="Zhang L."/>
            <person name="Yang X."/>
            <person name="Zhao S."/>
            <person name="Ji Z."/>
            <person name="Zhou Q."/>
            <person name="Hu M."/>
            <person name="Wang Y."/>
            <person name="Chen M."/>
            <person name="Xu Y."/>
            <person name="Jin H."/>
            <person name="Xiao X."/>
            <person name="Hu G."/>
            <person name="Bao F."/>
            <person name="Hu Y."/>
            <person name="Wan P."/>
            <person name="Li L."/>
            <person name="Deng X."/>
            <person name="Kuang T."/>
            <person name="Xiang C."/>
            <person name="Zhu J.K."/>
            <person name="Oliver M.J."/>
            <person name="He Y."/>
        </authorList>
    </citation>
    <scope>NUCLEOTIDE SEQUENCE [LARGE SCALE GENOMIC DNA]</scope>
    <source>
        <strain evidence="7">cv. XS01</strain>
    </source>
</reference>
<dbReference type="PANTHER" id="PTHR31060:SF33">
    <property type="entry name" value="OS04G0278000 PROTEIN"/>
    <property type="match status" value="1"/>
</dbReference>
<dbReference type="OrthoDB" id="671361at2759"/>
<protein>
    <submittedName>
        <fullName evidence="6">BTB/POZ domain-containing protein</fullName>
    </submittedName>
</protein>
<dbReference type="InterPro" id="IPR038920">
    <property type="entry name" value="At3g05675-like"/>
</dbReference>
<feature type="compositionally biased region" description="Low complexity" evidence="4">
    <location>
        <begin position="35"/>
        <end position="49"/>
    </location>
</feature>
<evidence type="ECO:0000256" key="3">
    <source>
        <dbReference type="ARBA" id="ARBA00022786"/>
    </source>
</evidence>
<sequence>MPASATHNPHRRKPPSNRGRNWCCSFVTPPLSPEKSNFSRSHSSSSCSKKMTELPSSSKLPLSRWILSPGRVSPISDNPVNSSLPQKPLTQYNSLKVPLRQTHSGTVSTDEVNSEAFDVRLNLKGKNGGSLILELGSEVLIANSPVFADLISDYRRNQSGLCRIEVPDVENLNVFRETIGLMFEDDIQKKLLNVGVFRAINILEVSAGIKFTRGVSSCLRYLEAVPWADEEEEKLRQLCAKLDIDDVEGKEISERITGVNCADTQQTMTKQLIWCTTTCTDTNARNELKSLVKGLLSESSIYKMNTPDVNKNHIFSICESCMGSLTILLEEALDPDVVQKSRKTEKYRPLLERISQQVDNLNWLLDILLEHQMAEEFMDLWTNQQEVLKMHQTVSPMIRYELSRVSAMLFIAMGSRKLHCRPEARLAFLNMWFRPMLSDFGWLQRCRKGLDMKALEEAMGQVLLTLPLKEQYSLFVEWLPSFSKNGTECPNLSKAFEIWWRRSFVKGSGASAIEHK</sequence>
<evidence type="ECO:0000256" key="1">
    <source>
        <dbReference type="ARBA" id="ARBA00002668"/>
    </source>
</evidence>
<dbReference type="GO" id="GO:0016567">
    <property type="term" value="P:protein ubiquitination"/>
    <property type="evidence" value="ECO:0007669"/>
    <property type="project" value="UniProtKB-UniPathway"/>
</dbReference>
<feature type="domain" description="At3g05675-like ankyrin-like" evidence="5">
    <location>
        <begin position="262"/>
        <end position="506"/>
    </location>
</feature>
<gene>
    <name evidence="6" type="ORF">F511_18956</name>
</gene>
<dbReference type="AlphaFoldDB" id="A0A2Z7DBQ6"/>
<dbReference type="EMBL" id="KQ989521">
    <property type="protein sequence ID" value="KZV54471.1"/>
    <property type="molecule type" value="Genomic_DNA"/>
</dbReference>
<dbReference type="Pfam" id="PF25553">
    <property type="entry name" value="BTB-POZ_ANK-like"/>
    <property type="match status" value="1"/>
</dbReference>
<keyword evidence="7" id="KW-1185">Reference proteome</keyword>
<keyword evidence="3" id="KW-0833">Ubl conjugation pathway</keyword>
<accession>A0A2Z7DBQ6</accession>
<organism evidence="6 7">
    <name type="scientific">Dorcoceras hygrometricum</name>
    <dbReference type="NCBI Taxonomy" id="472368"/>
    <lineage>
        <taxon>Eukaryota</taxon>
        <taxon>Viridiplantae</taxon>
        <taxon>Streptophyta</taxon>
        <taxon>Embryophyta</taxon>
        <taxon>Tracheophyta</taxon>
        <taxon>Spermatophyta</taxon>
        <taxon>Magnoliopsida</taxon>
        <taxon>eudicotyledons</taxon>
        <taxon>Gunneridae</taxon>
        <taxon>Pentapetalae</taxon>
        <taxon>asterids</taxon>
        <taxon>lamiids</taxon>
        <taxon>Lamiales</taxon>
        <taxon>Gesneriaceae</taxon>
        <taxon>Didymocarpoideae</taxon>
        <taxon>Trichosporeae</taxon>
        <taxon>Loxocarpinae</taxon>
        <taxon>Dorcoceras</taxon>
    </lineage>
</organism>
<comment type="function">
    <text evidence="1">May act as a substrate-specific adapter of an E3 ubiquitin-protein ligase complex (CUL3-RBX1-BTB) which mediates the ubiquitination and subsequent proteasomal degradation of target proteins.</text>
</comment>
<evidence type="ECO:0000313" key="6">
    <source>
        <dbReference type="EMBL" id="KZV54471.1"/>
    </source>
</evidence>
<evidence type="ECO:0000313" key="7">
    <source>
        <dbReference type="Proteomes" id="UP000250235"/>
    </source>
</evidence>
<dbReference type="Proteomes" id="UP000250235">
    <property type="component" value="Unassembled WGS sequence"/>
</dbReference>
<evidence type="ECO:0000259" key="5">
    <source>
        <dbReference type="Pfam" id="PF25553"/>
    </source>
</evidence>
<dbReference type="PANTHER" id="PTHR31060">
    <property type="entry name" value="OSJNBA0011J08.25 PROTEIN-RELATED"/>
    <property type="match status" value="1"/>
</dbReference>
<comment type="pathway">
    <text evidence="2">Protein modification; protein ubiquitination.</text>
</comment>
<evidence type="ECO:0000256" key="2">
    <source>
        <dbReference type="ARBA" id="ARBA00004906"/>
    </source>
</evidence>
<feature type="region of interest" description="Disordered" evidence="4">
    <location>
        <begin position="1"/>
        <end position="55"/>
    </location>
</feature>